<reference evidence="2" key="1">
    <citation type="journal article" date="2015" name="Nature">
        <title>Complex archaea that bridge the gap between prokaryotes and eukaryotes.</title>
        <authorList>
            <person name="Spang A."/>
            <person name="Saw J.H."/>
            <person name="Jorgensen S.L."/>
            <person name="Zaremba-Niedzwiedzka K."/>
            <person name="Martijn J."/>
            <person name="Lind A.E."/>
            <person name="van Eijk R."/>
            <person name="Schleper C."/>
            <person name="Guy L."/>
            <person name="Ettema T.J."/>
        </authorList>
    </citation>
    <scope>NUCLEOTIDE SEQUENCE</scope>
</reference>
<dbReference type="EMBL" id="LAZR01002484">
    <property type="protein sequence ID" value="KKN29489.1"/>
    <property type="molecule type" value="Genomic_DNA"/>
</dbReference>
<name>A0A0F9PH55_9ZZZZ</name>
<gene>
    <name evidence="2" type="ORF">LCGC14_0843530</name>
</gene>
<organism evidence="2">
    <name type="scientific">marine sediment metagenome</name>
    <dbReference type="NCBI Taxonomy" id="412755"/>
    <lineage>
        <taxon>unclassified sequences</taxon>
        <taxon>metagenomes</taxon>
        <taxon>ecological metagenomes</taxon>
    </lineage>
</organism>
<proteinExistence type="predicted"/>
<evidence type="ECO:0000256" key="1">
    <source>
        <dbReference type="SAM" id="MobiDB-lite"/>
    </source>
</evidence>
<sequence>MRHGGGLKMGTKSGNRVRDIPNSWNWKSGVRTGDGMPDGKKCYGAAPYTKIANRDTMGN</sequence>
<protein>
    <submittedName>
        <fullName evidence="2">Uncharacterized protein</fullName>
    </submittedName>
</protein>
<evidence type="ECO:0000313" key="2">
    <source>
        <dbReference type="EMBL" id="KKN29489.1"/>
    </source>
</evidence>
<dbReference type="AlphaFoldDB" id="A0A0F9PH55"/>
<comment type="caution">
    <text evidence="2">The sequence shown here is derived from an EMBL/GenBank/DDBJ whole genome shotgun (WGS) entry which is preliminary data.</text>
</comment>
<feature type="region of interest" description="Disordered" evidence="1">
    <location>
        <begin position="1"/>
        <end position="39"/>
    </location>
</feature>
<accession>A0A0F9PH55</accession>